<dbReference type="GO" id="GO:0005829">
    <property type="term" value="C:cytosol"/>
    <property type="evidence" value="ECO:0007669"/>
    <property type="project" value="TreeGrafter"/>
</dbReference>
<evidence type="ECO:0000259" key="6">
    <source>
        <dbReference type="Pfam" id="PF00551"/>
    </source>
</evidence>
<keyword evidence="4 5" id="KW-0648">Protein biosynthesis</keyword>
<dbReference type="NCBIfam" id="TIGR00460">
    <property type="entry name" value="fmt"/>
    <property type="match status" value="1"/>
</dbReference>
<dbReference type="SUPFAM" id="SSF50486">
    <property type="entry name" value="FMT C-terminal domain-like"/>
    <property type="match status" value="1"/>
</dbReference>
<dbReference type="InterPro" id="IPR044135">
    <property type="entry name" value="Met-tRNA-FMT_C"/>
</dbReference>
<comment type="function">
    <text evidence="5">Attaches a formyl group to the free amino group of methionyl-tRNA(fMet). The formyl group appears to play a dual role in the initiator identity of N-formylmethionyl-tRNA by promoting its recognition by IF2 and preventing the misappropriation of this tRNA by the elongation apparatus.</text>
</comment>
<accession>A0A7C3RVJ6</accession>
<dbReference type="EMBL" id="DTIN01000014">
    <property type="protein sequence ID" value="HFX13501.1"/>
    <property type="molecule type" value="Genomic_DNA"/>
</dbReference>
<feature type="binding site" evidence="5">
    <location>
        <begin position="109"/>
        <end position="112"/>
    </location>
    <ligand>
        <name>(6S)-5,6,7,8-tetrahydrofolate</name>
        <dbReference type="ChEBI" id="CHEBI:57453"/>
    </ligand>
</feature>
<dbReference type="HAMAP" id="MF_00182">
    <property type="entry name" value="Formyl_trans"/>
    <property type="match status" value="1"/>
</dbReference>
<evidence type="ECO:0000256" key="3">
    <source>
        <dbReference type="ARBA" id="ARBA00022679"/>
    </source>
</evidence>
<dbReference type="Gene3D" id="3.40.50.12230">
    <property type="match status" value="1"/>
</dbReference>
<dbReference type="InterPro" id="IPR011034">
    <property type="entry name" value="Formyl_transferase-like_C_sf"/>
</dbReference>
<protein>
    <recommendedName>
        <fullName evidence="2 5">Methionyl-tRNA formyltransferase</fullName>
        <ecNumber evidence="2 5">2.1.2.9</ecNumber>
    </recommendedName>
</protein>
<dbReference type="PANTHER" id="PTHR11138">
    <property type="entry name" value="METHIONYL-TRNA FORMYLTRANSFERASE"/>
    <property type="match status" value="1"/>
</dbReference>
<evidence type="ECO:0000256" key="2">
    <source>
        <dbReference type="ARBA" id="ARBA00012261"/>
    </source>
</evidence>
<comment type="catalytic activity">
    <reaction evidence="5">
        <text>L-methionyl-tRNA(fMet) + (6R)-10-formyltetrahydrofolate = N-formyl-L-methionyl-tRNA(fMet) + (6S)-5,6,7,8-tetrahydrofolate + H(+)</text>
        <dbReference type="Rhea" id="RHEA:24380"/>
        <dbReference type="Rhea" id="RHEA-COMP:9952"/>
        <dbReference type="Rhea" id="RHEA-COMP:9953"/>
        <dbReference type="ChEBI" id="CHEBI:15378"/>
        <dbReference type="ChEBI" id="CHEBI:57453"/>
        <dbReference type="ChEBI" id="CHEBI:78530"/>
        <dbReference type="ChEBI" id="CHEBI:78844"/>
        <dbReference type="ChEBI" id="CHEBI:195366"/>
        <dbReference type="EC" id="2.1.2.9"/>
    </reaction>
</comment>
<dbReference type="InterPro" id="IPR041711">
    <property type="entry name" value="Met-tRNA-FMT_N"/>
</dbReference>
<dbReference type="CDD" id="cd08704">
    <property type="entry name" value="Met_tRNA_FMT_C"/>
    <property type="match status" value="1"/>
</dbReference>
<dbReference type="AlphaFoldDB" id="A0A7C3RVJ6"/>
<proteinExistence type="inferred from homology"/>
<dbReference type="InterPro" id="IPR002376">
    <property type="entry name" value="Formyl_transf_N"/>
</dbReference>
<evidence type="ECO:0000256" key="1">
    <source>
        <dbReference type="ARBA" id="ARBA00010699"/>
    </source>
</evidence>
<dbReference type="FunFam" id="3.40.50.12230:FF:000001">
    <property type="entry name" value="Methionyl-tRNA formyltransferase"/>
    <property type="match status" value="1"/>
</dbReference>
<dbReference type="GO" id="GO:0004479">
    <property type="term" value="F:methionyl-tRNA formyltransferase activity"/>
    <property type="evidence" value="ECO:0007669"/>
    <property type="project" value="UniProtKB-UniRule"/>
</dbReference>
<dbReference type="PROSITE" id="PS00373">
    <property type="entry name" value="GART"/>
    <property type="match status" value="1"/>
</dbReference>
<dbReference type="Pfam" id="PF00551">
    <property type="entry name" value="Formyl_trans_N"/>
    <property type="match status" value="1"/>
</dbReference>
<feature type="domain" description="Formyl transferase C-terminal" evidence="7">
    <location>
        <begin position="203"/>
        <end position="304"/>
    </location>
</feature>
<feature type="domain" description="Formyl transferase N-terminal" evidence="6">
    <location>
        <begin position="1"/>
        <end position="180"/>
    </location>
</feature>
<comment type="similarity">
    <text evidence="1 5">Belongs to the Fmt family.</text>
</comment>
<dbReference type="SUPFAM" id="SSF53328">
    <property type="entry name" value="Formyltransferase"/>
    <property type="match status" value="1"/>
</dbReference>
<evidence type="ECO:0000259" key="7">
    <source>
        <dbReference type="Pfam" id="PF02911"/>
    </source>
</evidence>
<sequence>MRVIFFGTPIFARIILEKIYEKLNILAVVTQPDKPQGRGKKIIPSPVKLFAKEKNIPLYQPERLRNNFEIDEIIKNLNPDAFIVAAYGKILPENLLLIPSFGGINIHASCLPKYRGASPIERALMNCEDETGISIMQMEKGLDTGPVYAIRKIPILPEDNRESLTIKLANLGADLLLEVLPKIKDGTLKPTPQNDSEATYAPKISKEEERIDWNNHVKKIWCQIRALSPEPGAFTFFRGKILKVYKANYEITNNYLEYENGTISVIDRNKGIGIKATNGILYILELQPENKKKMTYKEFLNGYRLSIGEKFD</sequence>
<evidence type="ECO:0000256" key="4">
    <source>
        <dbReference type="ARBA" id="ARBA00022917"/>
    </source>
</evidence>
<dbReference type="InterPro" id="IPR036477">
    <property type="entry name" value="Formyl_transf_N_sf"/>
</dbReference>
<name>A0A7C3RVJ6_DICTH</name>
<evidence type="ECO:0000256" key="5">
    <source>
        <dbReference type="HAMAP-Rule" id="MF_00182"/>
    </source>
</evidence>
<dbReference type="Pfam" id="PF02911">
    <property type="entry name" value="Formyl_trans_C"/>
    <property type="match status" value="1"/>
</dbReference>
<dbReference type="InterPro" id="IPR001555">
    <property type="entry name" value="GART_AS"/>
</dbReference>
<keyword evidence="3 5" id="KW-0808">Transferase</keyword>
<dbReference type="EC" id="2.1.2.9" evidence="2 5"/>
<dbReference type="PANTHER" id="PTHR11138:SF5">
    <property type="entry name" value="METHIONYL-TRNA FORMYLTRANSFERASE, MITOCHONDRIAL"/>
    <property type="match status" value="1"/>
</dbReference>
<evidence type="ECO:0000313" key="8">
    <source>
        <dbReference type="EMBL" id="HFX13501.1"/>
    </source>
</evidence>
<reference evidence="8" key="1">
    <citation type="journal article" date="2020" name="mSystems">
        <title>Genome- and Community-Level Interaction Insights into Carbon Utilization and Element Cycling Functions of Hydrothermarchaeota in Hydrothermal Sediment.</title>
        <authorList>
            <person name="Zhou Z."/>
            <person name="Liu Y."/>
            <person name="Xu W."/>
            <person name="Pan J."/>
            <person name="Luo Z.H."/>
            <person name="Li M."/>
        </authorList>
    </citation>
    <scope>NUCLEOTIDE SEQUENCE [LARGE SCALE GENOMIC DNA]</scope>
    <source>
        <strain evidence="8">SpSt-81</strain>
    </source>
</reference>
<dbReference type="CDD" id="cd08646">
    <property type="entry name" value="FMT_core_Met-tRNA-FMT_N"/>
    <property type="match status" value="1"/>
</dbReference>
<dbReference type="InterPro" id="IPR005793">
    <property type="entry name" value="Formyl_trans_C"/>
</dbReference>
<comment type="caution">
    <text evidence="8">The sequence shown here is derived from an EMBL/GenBank/DDBJ whole genome shotgun (WGS) entry which is preliminary data.</text>
</comment>
<gene>
    <name evidence="5" type="primary">fmt</name>
    <name evidence="8" type="ORF">ENW00_04965</name>
</gene>
<organism evidence="8">
    <name type="scientific">Dictyoglomus thermophilum</name>
    <dbReference type="NCBI Taxonomy" id="14"/>
    <lineage>
        <taxon>Bacteria</taxon>
        <taxon>Pseudomonadati</taxon>
        <taxon>Dictyoglomota</taxon>
        <taxon>Dictyoglomia</taxon>
        <taxon>Dictyoglomales</taxon>
        <taxon>Dictyoglomaceae</taxon>
        <taxon>Dictyoglomus</taxon>
    </lineage>
</organism>
<dbReference type="InterPro" id="IPR005794">
    <property type="entry name" value="Fmt"/>
</dbReference>